<keyword evidence="3 11" id="KW-0285">Flavoprotein</keyword>
<comment type="cofactor">
    <cofactor evidence="11">
        <name>FAD</name>
        <dbReference type="ChEBI" id="CHEBI:57692"/>
    </cofactor>
    <text evidence="11">Binds 1 FAD per subunit.</text>
</comment>
<dbReference type="Proteomes" id="UP000190037">
    <property type="component" value="Unassembled WGS sequence"/>
</dbReference>
<sequence>MALPLQVQAEIVGREPAGAYHRLVLRAPGIAARVEPGHFVAVAIGGVDSAMLLRRAFSIHRADPAAETIDVVFAEAGRGTRELARLRVGDSVNVVAPLGTPFPLPGEPVSAVMVAGGYGSAPMFALAERIVADGGSVAFVLGAATAERLYGVDQAQAITEDVVVTTDDGSEGVRGFVTGPLPEVLTAVEADVVYACGPMGMLRAVTEVASAHDARVFTAVEESMACGVGVCMTCVLPVVGDDGVSRFVRSCVDGPCFDGTKVRWDDAGTIPADIEGAAAMGAH</sequence>
<keyword evidence="9 12" id="KW-0411">Iron-sulfur</keyword>
<keyword evidence="7" id="KW-0249">Electron transport</keyword>
<dbReference type="eggNOG" id="COG0543">
    <property type="taxonomic scope" value="Bacteria"/>
</dbReference>
<dbReference type="PIRSF" id="PIRSF006816">
    <property type="entry name" value="Cyc3_hyd_g"/>
    <property type="match status" value="1"/>
</dbReference>
<keyword evidence="15" id="KW-1185">Reference proteome</keyword>
<feature type="binding site" evidence="12">
    <location>
        <position position="231"/>
    </location>
    <ligand>
        <name>[2Fe-2S] cluster</name>
        <dbReference type="ChEBI" id="CHEBI:190135"/>
    </ligand>
</feature>
<dbReference type="PROSITE" id="PS51384">
    <property type="entry name" value="FAD_FR"/>
    <property type="match status" value="1"/>
</dbReference>
<dbReference type="EMBL" id="MWQN01000001">
    <property type="protein sequence ID" value="OPC80131.1"/>
    <property type="molecule type" value="Genomic_DNA"/>
</dbReference>
<evidence type="ECO:0000256" key="12">
    <source>
        <dbReference type="PIRSR" id="PIRSR006816-2"/>
    </source>
</evidence>
<dbReference type="InterPro" id="IPR039261">
    <property type="entry name" value="FNR_nucleotide-bd"/>
</dbReference>
<name>A0A1T3NU05_9ACTN</name>
<evidence type="ECO:0000256" key="1">
    <source>
        <dbReference type="ARBA" id="ARBA00006422"/>
    </source>
</evidence>
<keyword evidence="2" id="KW-0813">Transport</keyword>
<dbReference type="AlphaFoldDB" id="A0A1T3NU05"/>
<dbReference type="PANTHER" id="PTHR43513:SF3">
    <property type="entry name" value="DIHYDROOROTATE DEHYDROGENASE B (NAD(+)), ELECTRON TRANSFER SUBUNIT-RELATED"/>
    <property type="match status" value="1"/>
</dbReference>
<protein>
    <submittedName>
        <fullName evidence="14">Dihydroorotate dehydrogenase electron transfer subunit</fullName>
    </submittedName>
</protein>
<dbReference type="Gene3D" id="2.40.30.10">
    <property type="entry name" value="Translation factors"/>
    <property type="match status" value="1"/>
</dbReference>
<dbReference type="Gene3D" id="2.10.240.10">
    <property type="entry name" value="Dihydroorotate dehydrogenase, electron transfer subunit"/>
    <property type="match status" value="1"/>
</dbReference>
<dbReference type="InterPro" id="IPR017927">
    <property type="entry name" value="FAD-bd_FR_type"/>
</dbReference>
<evidence type="ECO:0000256" key="10">
    <source>
        <dbReference type="ARBA" id="ARBA00034078"/>
    </source>
</evidence>
<evidence type="ECO:0000256" key="2">
    <source>
        <dbReference type="ARBA" id="ARBA00022448"/>
    </source>
</evidence>
<evidence type="ECO:0000256" key="6">
    <source>
        <dbReference type="ARBA" id="ARBA00022827"/>
    </source>
</evidence>
<dbReference type="Gene3D" id="3.40.50.80">
    <property type="entry name" value="Nucleotide-binding domain of ferredoxin-NADP reductase (FNR) module"/>
    <property type="match status" value="1"/>
</dbReference>
<evidence type="ECO:0000313" key="14">
    <source>
        <dbReference type="EMBL" id="OPC80131.1"/>
    </source>
</evidence>
<evidence type="ECO:0000256" key="8">
    <source>
        <dbReference type="ARBA" id="ARBA00023004"/>
    </source>
</evidence>
<dbReference type="CDD" id="cd06218">
    <property type="entry name" value="DHOD_e_trans"/>
    <property type="match status" value="1"/>
</dbReference>
<dbReference type="GO" id="GO:0051537">
    <property type="term" value="F:2 iron, 2 sulfur cluster binding"/>
    <property type="evidence" value="ECO:0007669"/>
    <property type="project" value="UniProtKB-KW"/>
</dbReference>
<dbReference type="PANTHER" id="PTHR43513">
    <property type="entry name" value="DIHYDROOROTATE DEHYDROGENASE B (NAD(+)), ELECTRON TRANSFER SUBUNIT"/>
    <property type="match status" value="1"/>
</dbReference>
<dbReference type="OrthoDB" id="9796486at2"/>
<evidence type="ECO:0000259" key="13">
    <source>
        <dbReference type="PROSITE" id="PS51384"/>
    </source>
</evidence>
<dbReference type="STRING" id="159449.B4N89_03460"/>
<feature type="binding site" evidence="12">
    <location>
        <position position="226"/>
    </location>
    <ligand>
        <name>[2Fe-2S] cluster</name>
        <dbReference type="ChEBI" id="CHEBI:190135"/>
    </ligand>
</feature>
<proteinExistence type="inferred from homology"/>
<dbReference type="SUPFAM" id="SSF63380">
    <property type="entry name" value="Riboflavin synthase domain-like"/>
    <property type="match status" value="1"/>
</dbReference>
<dbReference type="RefSeq" id="WP_078974395.1">
    <property type="nucleotide sequence ID" value="NZ_MWQN01000001.1"/>
</dbReference>
<evidence type="ECO:0000256" key="7">
    <source>
        <dbReference type="ARBA" id="ARBA00022982"/>
    </source>
</evidence>
<comment type="cofactor">
    <cofactor evidence="12">
        <name>[2Fe-2S] cluster</name>
        <dbReference type="ChEBI" id="CHEBI:190135"/>
    </cofactor>
    <text evidence="12">Binds 1 [2Fe-2S] cluster per subunit.</text>
</comment>
<evidence type="ECO:0000256" key="5">
    <source>
        <dbReference type="ARBA" id="ARBA00022723"/>
    </source>
</evidence>
<dbReference type="Pfam" id="PF10418">
    <property type="entry name" value="DHODB_Fe-S_bind"/>
    <property type="match status" value="1"/>
</dbReference>
<gene>
    <name evidence="14" type="ORF">B4N89_03460</name>
</gene>
<feature type="binding site" evidence="11">
    <location>
        <begin position="55"/>
        <end position="58"/>
    </location>
    <ligand>
        <name>FAD</name>
        <dbReference type="ChEBI" id="CHEBI:57692"/>
    </ligand>
</feature>
<reference evidence="14 15" key="1">
    <citation type="submission" date="2017-03" db="EMBL/GenBank/DDBJ databases">
        <title>Draft genome sequence of Streptomyces scabrisporus NF3, endophyte isolated from Amphipterygium adstringens.</title>
        <authorList>
            <person name="Vazquez M."/>
            <person name="Ceapa C.D."/>
            <person name="Rodriguez Luna D."/>
            <person name="Sanchez Esquivel S."/>
        </authorList>
    </citation>
    <scope>NUCLEOTIDE SEQUENCE [LARGE SCALE GENOMIC DNA]</scope>
    <source>
        <strain evidence="14 15">NF3</strain>
    </source>
</reference>
<comment type="caution">
    <text evidence="14">The sequence shown here is derived from an EMBL/GenBank/DDBJ whole genome shotgun (WGS) entry which is preliminary data.</text>
</comment>
<keyword evidence="8 12" id="KW-0408">Iron</keyword>
<dbReference type="Pfam" id="PF00175">
    <property type="entry name" value="NAD_binding_1"/>
    <property type="match status" value="1"/>
</dbReference>
<comment type="similarity">
    <text evidence="1">Belongs to the PyrK family.</text>
</comment>
<dbReference type="GO" id="GO:0016491">
    <property type="term" value="F:oxidoreductase activity"/>
    <property type="evidence" value="ECO:0007669"/>
    <property type="project" value="InterPro"/>
</dbReference>
<dbReference type="InterPro" id="IPR019480">
    <property type="entry name" value="Dihydroorotate_DH_Fe-S-bd"/>
</dbReference>
<feature type="binding site" evidence="11">
    <location>
        <begin position="79"/>
        <end position="80"/>
    </location>
    <ligand>
        <name>FAD</name>
        <dbReference type="ChEBI" id="CHEBI:57692"/>
    </ligand>
</feature>
<evidence type="ECO:0000256" key="9">
    <source>
        <dbReference type="ARBA" id="ARBA00023014"/>
    </source>
</evidence>
<dbReference type="SUPFAM" id="SSF52343">
    <property type="entry name" value="Ferredoxin reductase-like, C-terminal NADP-linked domain"/>
    <property type="match status" value="1"/>
</dbReference>
<feature type="binding site" evidence="12">
    <location>
        <position position="251"/>
    </location>
    <ligand>
        <name>[2Fe-2S] cluster</name>
        <dbReference type="ChEBI" id="CHEBI:190135"/>
    </ligand>
</feature>
<evidence type="ECO:0000256" key="4">
    <source>
        <dbReference type="ARBA" id="ARBA00022714"/>
    </source>
</evidence>
<dbReference type="InterPro" id="IPR037117">
    <property type="entry name" value="Dihydroorotate_DH_ele_sf"/>
</dbReference>
<accession>A0A1T3NU05</accession>
<dbReference type="InterPro" id="IPR001433">
    <property type="entry name" value="OxRdtase_FAD/NAD-bd"/>
</dbReference>
<dbReference type="InterPro" id="IPR012165">
    <property type="entry name" value="Cyt_c3_hydrogenase_gsu"/>
</dbReference>
<keyword evidence="6 11" id="KW-0274">FAD</keyword>
<dbReference type="GO" id="GO:0046872">
    <property type="term" value="F:metal ion binding"/>
    <property type="evidence" value="ECO:0007669"/>
    <property type="project" value="UniProtKB-KW"/>
</dbReference>
<dbReference type="InterPro" id="IPR050353">
    <property type="entry name" value="PyrK_electron_transfer"/>
</dbReference>
<organism evidence="14 15">
    <name type="scientific">Embleya scabrispora</name>
    <dbReference type="NCBI Taxonomy" id="159449"/>
    <lineage>
        <taxon>Bacteria</taxon>
        <taxon>Bacillati</taxon>
        <taxon>Actinomycetota</taxon>
        <taxon>Actinomycetes</taxon>
        <taxon>Kitasatosporales</taxon>
        <taxon>Streptomycetaceae</taxon>
        <taxon>Embleya</taxon>
    </lineage>
</organism>
<keyword evidence="4 12" id="KW-0001">2Fe-2S</keyword>
<dbReference type="InterPro" id="IPR017938">
    <property type="entry name" value="Riboflavin_synthase-like_b-brl"/>
</dbReference>
<feature type="domain" description="FAD-binding FR-type" evidence="13">
    <location>
        <begin position="4"/>
        <end position="104"/>
    </location>
</feature>
<evidence type="ECO:0000256" key="3">
    <source>
        <dbReference type="ARBA" id="ARBA00022630"/>
    </source>
</evidence>
<evidence type="ECO:0000256" key="11">
    <source>
        <dbReference type="PIRSR" id="PIRSR006816-1"/>
    </source>
</evidence>
<dbReference type="GO" id="GO:0006221">
    <property type="term" value="P:pyrimidine nucleotide biosynthetic process"/>
    <property type="evidence" value="ECO:0007669"/>
    <property type="project" value="InterPro"/>
</dbReference>
<dbReference type="GO" id="GO:0050660">
    <property type="term" value="F:flavin adenine dinucleotide binding"/>
    <property type="evidence" value="ECO:0007669"/>
    <property type="project" value="InterPro"/>
</dbReference>
<keyword evidence="5 12" id="KW-0479">Metal-binding</keyword>
<evidence type="ECO:0000313" key="15">
    <source>
        <dbReference type="Proteomes" id="UP000190037"/>
    </source>
</evidence>
<feature type="binding site" evidence="12">
    <location>
        <position position="234"/>
    </location>
    <ligand>
        <name>[2Fe-2S] cluster</name>
        <dbReference type="ChEBI" id="CHEBI:190135"/>
    </ligand>
</feature>
<comment type="cofactor">
    <cofactor evidence="10">
        <name>[2Fe-2S] cluster</name>
        <dbReference type="ChEBI" id="CHEBI:190135"/>
    </cofactor>
</comment>